<dbReference type="Proteomes" id="UP000579647">
    <property type="component" value="Unassembled WGS sequence"/>
</dbReference>
<dbReference type="Gene3D" id="3.90.550.10">
    <property type="entry name" value="Spore Coat Polysaccharide Biosynthesis Protein SpsA, Chain A"/>
    <property type="match status" value="1"/>
</dbReference>
<comment type="caution">
    <text evidence="2">The sequence shown here is derived from an EMBL/GenBank/DDBJ whole genome shotgun (WGS) entry which is preliminary data.</text>
</comment>
<gene>
    <name evidence="2" type="ORF">HNR07_006414</name>
</gene>
<name>A0A840WUS8_9ACTN</name>
<accession>A0A840WUS8</accession>
<dbReference type="Pfam" id="PF00535">
    <property type="entry name" value="Glycos_transf_2"/>
    <property type="match status" value="1"/>
</dbReference>
<dbReference type="SUPFAM" id="SSF53448">
    <property type="entry name" value="Nucleotide-diphospho-sugar transferases"/>
    <property type="match status" value="1"/>
</dbReference>
<sequence length="478" mass="52617">MDLTLASLAAQSYPVHLMEVVVVDDGSEPALVLPPIRPENTRLVTAPAHGWGPAHAVQAGVEATEAPVVMRLDADMVADREHVEAHLRWHHLADYLAVMGRVVFTDAPDTGLTATRTRERVEDGSAADFLGPGNTMEWVSEVLESTDGLRTAGHRAWEVFTGATASVRRELFESAGGMDPAMAMGEDSELGYRLSQRGAVFVPEPVAVGWHLGCPTTERRGAAAVRFGRPYKENRIPRQGSRRDSPRRTWQVPFVDVVVDTVGRRFDDVSETVDALLGGDTADIRIRLVGEWGRVTPGRHGTIDDPAVDVRLVHENYRCEPRVEFVESEPAPDPDVPFRLMVSPGSLSRPGAVRALTGAADREGAGLVLLRSTGRGRGEALRLERTAAFARARHLGVSAGERDALVAQLWGLHLVDREEVLIADGEPGERPPKDWHKKMLKAERNEERWRAEAERWERRIRALTGGRLSRLLLAVRRG</sequence>
<dbReference type="PANTHER" id="PTHR43685:SF3">
    <property type="entry name" value="SLR2126 PROTEIN"/>
    <property type="match status" value="1"/>
</dbReference>
<evidence type="ECO:0000313" key="2">
    <source>
        <dbReference type="EMBL" id="MBB5495277.1"/>
    </source>
</evidence>
<keyword evidence="2" id="KW-0808">Transferase</keyword>
<keyword evidence="3" id="KW-1185">Reference proteome</keyword>
<dbReference type="InterPro" id="IPR050834">
    <property type="entry name" value="Glycosyltransf_2"/>
</dbReference>
<dbReference type="EMBL" id="JACHDO010000001">
    <property type="protein sequence ID" value="MBB5495277.1"/>
    <property type="molecule type" value="Genomic_DNA"/>
</dbReference>
<evidence type="ECO:0000259" key="1">
    <source>
        <dbReference type="Pfam" id="PF00535"/>
    </source>
</evidence>
<dbReference type="GO" id="GO:0016740">
    <property type="term" value="F:transferase activity"/>
    <property type="evidence" value="ECO:0007669"/>
    <property type="project" value="UniProtKB-KW"/>
</dbReference>
<organism evidence="2 3">
    <name type="scientific">Nocardiopsis metallicus</name>
    <dbReference type="NCBI Taxonomy" id="179819"/>
    <lineage>
        <taxon>Bacteria</taxon>
        <taxon>Bacillati</taxon>
        <taxon>Actinomycetota</taxon>
        <taxon>Actinomycetes</taxon>
        <taxon>Streptosporangiales</taxon>
        <taxon>Nocardiopsidaceae</taxon>
        <taxon>Nocardiopsis</taxon>
    </lineage>
</organism>
<protein>
    <submittedName>
        <fullName evidence="2">GT2 family glycosyltransferase</fullName>
    </submittedName>
</protein>
<dbReference type="AlphaFoldDB" id="A0A840WUS8"/>
<evidence type="ECO:0000313" key="3">
    <source>
        <dbReference type="Proteomes" id="UP000579647"/>
    </source>
</evidence>
<reference evidence="2 3" key="1">
    <citation type="submission" date="2020-08" db="EMBL/GenBank/DDBJ databases">
        <title>Sequencing the genomes of 1000 actinobacteria strains.</title>
        <authorList>
            <person name="Klenk H.-P."/>
        </authorList>
    </citation>
    <scope>NUCLEOTIDE SEQUENCE [LARGE SCALE GENOMIC DNA]</scope>
    <source>
        <strain evidence="2 3">DSM 44598</strain>
    </source>
</reference>
<dbReference type="InterPro" id="IPR029044">
    <property type="entry name" value="Nucleotide-diphossugar_trans"/>
</dbReference>
<dbReference type="InterPro" id="IPR001173">
    <property type="entry name" value="Glyco_trans_2-like"/>
</dbReference>
<proteinExistence type="predicted"/>
<dbReference type="PANTHER" id="PTHR43685">
    <property type="entry name" value="GLYCOSYLTRANSFERASE"/>
    <property type="match status" value="1"/>
</dbReference>
<feature type="domain" description="Glycosyltransferase 2-like" evidence="1">
    <location>
        <begin position="4"/>
        <end position="112"/>
    </location>
</feature>